<accession>A0ABD0QQE2</accession>
<evidence type="ECO:0000313" key="2">
    <source>
        <dbReference type="Proteomes" id="UP001529510"/>
    </source>
</evidence>
<reference evidence="1 2" key="1">
    <citation type="submission" date="2024-05" db="EMBL/GenBank/DDBJ databases">
        <title>Genome sequencing and assembly of Indian major carp, Cirrhinus mrigala (Hamilton, 1822).</title>
        <authorList>
            <person name="Mohindra V."/>
            <person name="Chowdhury L.M."/>
            <person name="Lal K."/>
            <person name="Jena J.K."/>
        </authorList>
    </citation>
    <scope>NUCLEOTIDE SEQUENCE [LARGE SCALE GENOMIC DNA]</scope>
    <source>
        <strain evidence="1">CM1030</strain>
        <tissue evidence="1">Blood</tissue>
    </source>
</reference>
<dbReference type="Proteomes" id="UP001529510">
    <property type="component" value="Unassembled WGS sequence"/>
</dbReference>
<dbReference type="EMBL" id="JAMKFB020000007">
    <property type="protein sequence ID" value="KAL0188434.1"/>
    <property type="molecule type" value="Genomic_DNA"/>
</dbReference>
<dbReference type="AlphaFoldDB" id="A0ABD0QQE2"/>
<protein>
    <submittedName>
        <fullName evidence="1">Uncharacterized protein</fullName>
    </submittedName>
</protein>
<proteinExistence type="predicted"/>
<name>A0ABD0QQE2_CIRMR</name>
<gene>
    <name evidence="1" type="ORF">M9458_015533</name>
</gene>
<sequence>MDELAALTKLERVYRESSLLCFTETWLNQDTPDSVISLTGFTFVRADRSVAES</sequence>
<comment type="caution">
    <text evidence="1">The sequence shown here is derived from an EMBL/GenBank/DDBJ whole genome shotgun (WGS) entry which is preliminary data.</text>
</comment>
<feature type="non-terminal residue" evidence="1">
    <location>
        <position position="53"/>
    </location>
</feature>
<organism evidence="1 2">
    <name type="scientific">Cirrhinus mrigala</name>
    <name type="common">Mrigala</name>
    <dbReference type="NCBI Taxonomy" id="683832"/>
    <lineage>
        <taxon>Eukaryota</taxon>
        <taxon>Metazoa</taxon>
        <taxon>Chordata</taxon>
        <taxon>Craniata</taxon>
        <taxon>Vertebrata</taxon>
        <taxon>Euteleostomi</taxon>
        <taxon>Actinopterygii</taxon>
        <taxon>Neopterygii</taxon>
        <taxon>Teleostei</taxon>
        <taxon>Ostariophysi</taxon>
        <taxon>Cypriniformes</taxon>
        <taxon>Cyprinidae</taxon>
        <taxon>Labeoninae</taxon>
        <taxon>Labeonini</taxon>
        <taxon>Cirrhinus</taxon>
    </lineage>
</organism>
<keyword evidence="2" id="KW-1185">Reference proteome</keyword>
<evidence type="ECO:0000313" key="1">
    <source>
        <dbReference type="EMBL" id="KAL0188434.1"/>
    </source>
</evidence>